<name>A0ABZ2W2C6_9GAMM</name>
<dbReference type="InterPro" id="IPR025194">
    <property type="entry name" value="RodZ-like_C"/>
</dbReference>
<reference evidence="4 5" key="1">
    <citation type="submission" date="2022-07" db="EMBL/GenBank/DDBJ databases">
        <title>A copper resistant bacterium isolated from sediment samples of deep sea hydrothermal areas.</title>
        <authorList>
            <person name="Zeng X."/>
        </authorList>
    </citation>
    <scope>NUCLEOTIDE SEQUENCE [LARGE SCALE GENOMIC DNA]</scope>
    <source>
        <strain evidence="5">CuT 6</strain>
    </source>
</reference>
<dbReference type="RefSeq" id="WP_117616925.1">
    <property type="nucleotide sequence ID" value="NZ_CP101118.1"/>
</dbReference>
<feature type="region of interest" description="Disordered" evidence="1">
    <location>
        <begin position="167"/>
        <end position="219"/>
    </location>
</feature>
<dbReference type="PANTHER" id="PTHR34475:SF1">
    <property type="entry name" value="CYTOSKELETON PROTEIN RODZ"/>
    <property type="match status" value="1"/>
</dbReference>
<accession>A0ABZ2W2C6</accession>
<dbReference type="Pfam" id="PF13413">
    <property type="entry name" value="HTH_25"/>
    <property type="match status" value="1"/>
</dbReference>
<keyword evidence="2" id="KW-1133">Transmembrane helix</keyword>
<sequence>MATDENSQPAMKEPVGRQLQKAREASGLSVSDVAGAQHLRPSVIQAIESGDYSQIDSELFLKGYARTYAKQVGLDADAVIADLDQELEPIRQQREQEHEANPLVDIERRRRRKRQLAKTLFFLVILGIAGYLAFAFLMPEPEAGGVQSGASEAVQGQGENAEVPALAESTDANSEVPAADQDEVPAGPDSGESIASGQSVLPGSVAEPGEPGTSEDPDVENLVAEDRSSGPLTEQIPTVVETPDPVLENRSGLAEATDIVRLQISFIDDCWVQVSDATGNLLVNSLLRDGDEIDVSGQAPLRVVIGAVDAVGSIRFQGEPLDLGDYRAVNNRSEFSLTI</sequence>
<evidence type="ECO:0000313" key="5">
    <source>
        <dbReference type="Proteomes" id="UP001475781"/>
    </source>
</evidence>
<dbReference type="InterPro" id="IPR001387">
    <property type="entry name" value="Cro/C1-type_HTH"/>
</dbReference>
<feature type="region of interest" description="Disordered" evidence="1">
    <location>
        <begin position="1"/>
        <end position="31"/>
    </location>
</feature>
<dbReference type="Gene3D" id="1.10.260.40">
    <property type="entry name" value="lambda repressor-like DNA-binding domains"/>
    <property type="match status" value="1"/>
</dbReference>
<feature type="domain" description="Cytoskeleton protein RodZ-like C-terminal" evidence="3">
    <location>
        <begin position="263"/>
        <end position="334"/>
    </location>
</feature>
<dbReference type="Pfam" id="PF13464">
    <property type="entry name" value="RodZ_C"/>
    <property type="match status" value="1"/>
</dbReference>
<dbReference type="PANTHER" id="PTHR34475">
    <property type="match status" value="1"/>
</dbReference>
<evidence type="ECO:0000313" key="4">
    <source>
        <dbReference type="EMBL" id="WZF88894.1"/>
    </source>
</evidence>
<dbReference type="InterPro" id="IPR050400">
    <property type="entry name" value="Bact_Cytoskel_RodZ"/>
</dbReference>
<dbReference type="InterPro" id="IPR010982">
    <property type="entry name" value="Lambda_DNA-bd_dom_sf"/>
</dbReference>
<gene>
    <name evidence="4" type="ORF">NLK58_01370</name>
</gene>
<dbReference type="EMBL" id="CP101118">
    <property type="protein sequence ID" value="WZF88894.1"/>
    <property type="molecule type" value="Genomic_DNA"/>
</dbReference>
<evidence type="ECO:0000256" key="2">
    <source>
        <dbReference type="SAM" id="Phobius"/>
    </source>
</evidence>
<evidence type="ECO:0000256" key="1">
    <source>
        <dbReference type="SAM" id="MobiDB-lite"/>
    </source>
</evidence>
<protein>
    <submittedName>
        <fullName evidence="4">DUF4115 domain-containing protein</fullName>
    </submittedName>
</protein>
<evidence type="ECO:0000259" key="3">
    <source>
        <dbReference type="Pfam" id="PF13464"/>
    </source>
</evidence>
<keyword evidence="5" id="KW-1185">Reference proteome</keyword>
<organism evidence="4 5">
    <name type="scientific">Marinobacter metalliresistant</name>
    <dbReference type="NCBI Taxonomy" id="2961995"/>
    <lineage>
        <taxon>Bacteria</taxon>
        <taxon>Pseudomonadati</taxon>
        <taxon>Pseudomonadota</taxon>
        <taxon>Gammaproteobacteria</taxon>
        <taxon>Pseudomonadales</taxon>
        <taxon>Marinobacteraceae</taxon>
        <taxon>Marinobacter</taxon>
    </lineage>
</organism>
<keyword evidence="2" id="KW-0812">Transmembrane</keyword>
<dbReference type="Proteomes" id="UP001475781">
    <property type="component" value="Chromosome"/>
</dbReference>
<proteinExistence type="predicted"/>
<keyword evidence="2" id="KW-0472">Membrane</keyword>
<dbReference type="SUPFAM" id="SSF47413">
    <property type="entry name" value="lambda repressor-like DNA-binding domains"/>
    <property type="match status" value="1"/>
</dbReference>
<dbReference type="CDD" id="cd00093">
    <property type="entry name" value="HTH_XRE"/>
    <property type="match status" value="1"/>
</dbReference>
<feature type="transmembrane region" description="Helical" evidence="2">
    <location>
        <begin position="119"/>
        <end position="138"/>
    </location>
</feature>